<dbReference type="SUPFAM" id="SSF49265">
    <property type="entry name" value="Fibronectin type III"/>
    <property type="match status" value="1"/>
</dbReference>
<evidence type="ECO:0000259" key="2">
    <source>
        <dbReference type="PROSITE" id="PS50853"/>
    </source>
</evidence>
<dbReference type="Gene3D" id="2.60.40.10">
    <property type="entry name" value="Immunoglobulins"/>
    <property type="match status" value="1"/>
</dbReference>
<feature type="domain" description="Fibronectin type-III" evidence="2">
    <location>
        <begin position="21"/>
        <end position="114"/>
    </location>
</feature>
<name>A0A813WZZ2_9BILA</name>
<dbReference type="Proteomes" id="UP000663845">
    <property type="component" value="Unassembled WGS sequence"/>
</dbReference>
<evidence type="ECO:0000313" key="4">
    <source>
        <dbReference type="Proteomes" id="UP000663845"/>
    </source>
</evidence>
<evidence type="ECO:0000256" key="1">
    <source>
        <dbReference type="SAM" id="SignalP"/>
    </source>
</evidence>
<gene>
    <name evidence="3" type="ORF">JYZ213_LOCUS8442</name>
</gene>
<proteinExistence type="predicted"/>
<evidence type="ECO:0000313" key="3">
    <source>
        <dbReference type="EMBL" id="CAF0861237.1"/>
    </source>
</evidence>
<dbReference type="CDD" id="cd00063">
    <property type="entry name" value="FN3"/>
    <property type="match status" value="1"/>
</dbReference>
<dbReference type="Pfam" id="PF00041">
    <property type="entry name" value="fn3"/>
    <property type="match status" value="1"/>
</dbReference>
<feature type="chain" id="PRO_5032539065" description="Fibronectin type-III domain-containing protein" evidence="1">
    <location>
        <begin position="20"/>
        <end position="128"/>
    </location>
</feature>
<dbReference type="InterPro" id="IPR003961">
    <property type="entry name" value="FN3_dom"/>
</dbReference>
<dbReference type="InterPro" id="IPR013783">
    <property type="entry name" value="Ig-like_fold"/>
</dbReference>
<keyword evidence="1" id="KW-0732">Signal</keyword>
<dbReference type="EMBL" id="CAJNOG010000057">
    <property type="protein sequence ID" value="CAF0861237.1"/>
    <property type="molecule type" value="Genomic_DNA"/>
</dbReference>
<dbReference type="AlphaFoldDB" id="A0A813WZZ2"/>
<reference evidence="3" key="1">
    <citation type="submission" date="2021-02" db="EMBL/GenBank/DDBJ databases">
        <authorList>
            <person name="Nowell W R."/>
        </authorList>
    </citation>
    <scope>NUCLEOTIDE SEQUENCE</scope>
</reference>
<dbReference type="PROSITE" id="PS50853">
    <property type="entry name" value="FN3"/>
    <property type="match status" value="1"/>
</dbReference>
<protein>
    <recommendedName>
        <fullName evidence="2">Fibronectin type-III domain-containing protein</fullName>
    </recommendedName>
</protein>
<feature type="signal peptide" evidence="1">
    <location>
        <begin position="1"/>
        <end position="19"/>
    </location>
</feature>
<sequence length="128" mass="15040">MIFLIVFYTIFIFITNNFAQIPNNIRIISTDKDFIRLSWTKPDRLSTVYGYTIKYRPINSNQSWIVRQTNNTQILLNELRPITKYEIILQAYTNASYTDSSGPSTRIEAITDETGNFLFSDYRIPSRH</sequence>
<comment type="caution">
    <text evidence="3">The sequence shown here is derived from an EMBL/GenBank/DDBJ whole genome shotgun (WGS) entry which is preliminary data.</text>
</comment>
<dbReference type="SMART" id="SM00060">
    <property type="entry name" value="FN3"/>
    <property type="match status" value="1"/>
</dbReference>
<organism evidence="3 4">
    <name type="scientific">Adineta steineri</name>
    <dbReference type="NCBI Taxonomy" id="433720"/>
    <lineage>
        <taxon>Eukaryota</taxon>
        <taxon>Metazoa</taxon>
        <taxon>Spiralia</taxon>
        <taxon>Gnathifera</taxon>
        <taxon>Rotifera</taxon>
        <taxon>Eurotatoria</taxon>
        <taxon>Bdelloidea</taxon>
        <taxon>Adinetida</taxon>
        <taxon>Adinetidae</taxon>
        <taxon>Adineta</taxon>
    </lineage>
</organism>
<accession>A0A813WZZ2</accession>
<dbReference type="InterPro" id="IPR036116">
    <property type="entry name" value="FN3_sf"/>
</dbReference>